<keyword evidence="2" id="KW-1185">Reference proteome</keyword>
<gene>
    <name evidence="1" type="ORF">C1O66_12090</name>
</gene>
<evidence type="ECO:0000313" key="2">
    <source>
        <dbReference type="Proteomes" id="UP000235916"/>
    </source>
</evidence>
<sequence>MATVATVALTAQAVGDTGSSDKRVEHKFQTYAADLVLVGQGPTERMPSGGSFAYVLDLSNAGPDPARKVRLESLLLAAADRMPVLGAKTCVASGGAVCPADLQSSALTDLQLPSGGRLVITLPYQFAPGVNSGLNFNATALAKGDPSALNNAYTSIAR</sequence>
<name>A0A2N8KXJ6_9BURK</name>
<dbReference type="AlphaFoldDB" id="A0A2N8KXJ6"/>
<reference evidence="1 2" key="1">
    <citation type="submission" date="2018-01" db="EMBL/GenBank/DDBJ databases">
        <title>Draft genome sequence of Paucibacter aquatile CR182 isolated from freshwater of the Nakdong River.</title>
        <authorList>
            <person name="Choi A."/>
            <person name="Chung E.J."/>
        </authorList>
    </citation>
    <scope>NUCLEOTIDE SEQUENCE [LARGE SCALE GENOMIC DNA]</scope>
    <source>
        <strain evidence="1 2">CR182</strain>
    </source>
</reference>
<dbReference type="EMBL" id="POSP01000003">
    <property type="protein sequence ID" value="PND38185.1"/>
    <property type="molecule type" value="Genomic_DNA"/>
</dbReference>
<evidence type="ECO:0008006" key="3">
    <source>
        <dbReference type="Google" id="ProtNLM"/>
    </source>
</evidence>
<dbReference type="Proteomes" id="UP000235916">
    <property type="component" value="Unassembled WGS sequence"/>
</dbReference>
<organism evidence="1 2">
    <name type="scientific">Kinneretia aquatilis</name>
    <dbReference type="NCBI Taxonomy" id="2070761"/>
    <lineage>
        <taxon>Bacteria</taxon>
        <taxon>Pseudomonadati</taxon>
        <taxon>Pseudomonadota</taxon>
        <taxon>Betaproteobacteria</taxon>
        <taxon>Burkholderiales</taxon>
        <taxon>Sphaerotilaceae</taxon>
        <taxon>Roseateles</taxon>
    </lineage>
</organism>
<protein>
    <recommendedName>
        <fullName evidence="3">DUF11 domain-containing protein</fullName>
    </recommendedName>
</protein>
<proteinExistence type="predicted"/>
<evidence type="ECO:0000313" key="1">
    <source>
        <dbReference type="EMBL" id="PND38185.1"/>
    </source>
</evidence>
<comment type="caution">
    <text evidence="1">The sequence shown here is derived from an EMBL/GenBank/DDBJ whole genome shotgun (WGS) entry which is preliminary data.</text>
</comment>
<accession>A0A2N8KXJ6</accession>